<evidence type="ECO:0000313" key="1">
    <source>
        <dbReference type="EMBL" id="KAJ8617666.1"/>
    </source>
</evidence>
<evidence type="ECO:0000313" key="2">
    <source>
        <dbReference type="Proteomes" id="UP001234297"/>
    </source>
</evidence>
<accession>A0ACC2K9C2</accession>
<comment type="caution">
    <text evidence="1">The sequence shown here is derived from an EMBL/GenBank/DDBJ whole genome shotgun (WGS) entry which is preliminary data.</text>
</comment>
<gene>
    <name evidence="1" type="ORF">MRB53_013852</name>
</gene>
<name>A0ACC2K9C2_PERAE</name>
<protein>
    <submittedName>
        <fullName evidence="1">Uncharacterized protein</fullName>
    </submittedName>
</protein>
<keyword evidence="2" id="KW-1185">Reference proteome</keyword>
<dbReference type="EMBL" id="CM056812">
    <property type="protein sequence ID" value="KAJ8617666.1"/>
    <property type="molecule type" value="Genomic_DNA"/>
</dbReference>
<proteinExistence type="predicted"/>
<organism evidence="1 2">
    <name type="scientific">Persea americana</name>
    <name type="common">Avocado</name>
    <dbReference type="NCBI Taxonomy" id="3435"/>
    <lineage>
        <taxon>Eukaryota</taxon>
        <taxon>Viridiplantae</taxon>
        <taxon>Streptophyta</taxon>
        <taxon>Embryophyta</taxon>
        <taxon>Tracheophyta</taxon>
        <taxon>Spermatophyta</taxon>
        <taxon>Magnoliopsida</taxon>
        <taxon>Magnoliidae</taxon>
        <taxon>Laurales</taxon>
        <taxon>Lauraceae</taxon>
        <taxon>Persea</taxon>
    </lineage>
</organism>
<dbReference type="Proteomes" id="UP001234297">
    <property type="component" value="Chromosome 4"/>
</dbReference>
<reference evidence="1 2" key="1">
    <citation type="journal article" date="2022" name="Hortic Res">
        <title>A haplotype resolved chromosomal level avocado genome allows analysis of novel avocado genes.</title>
        <authorList>
            <person name="Nath O."/>
            <person name="Fletcher S.J."/>
            <person name="Hayward A."/>
            <person name="Shaw L.M."/>
            <person name="Masouleh A.K."/>
            <person name="Furtado A."/>
            <person name="Henry R.J."/>
            <person name="Mitter N."/>
        </authorList>
    </citation>
    <scope>NUCLEOTIDE SEQUENCE [LARGE SCALE GENOMIC DNA]</scope>
    <source>
        <strain evidence="2">cv. Hass</strain>
    </source>
</reference>
<sequence>MFPFHLLLPVRVRIDGTSSRLLPLTEGMNEEGPHIGTGDDPIEPSERLRLTAARGSDPSLSPSLFRFLSPVEVPGVRSSLI</sequence>